<dbReference type="EMBL" id="SODU01000003">
    <property type="protein sequence ID" value="TDW87272.1"/>
    <property type="molecule type" value="Genomic_DNA"/>
</dbReference>
<dbReference type="SUPFAM" id="SSF54060">
    <property type="entry name" value="His-Me finger endonucleases"/>
    <property type="match status" value="1"/>
</dbReference>
<dbReference type="RefSeq" id="WP_134131200.1">
    <property type="nucleotide sequence ID" value="NZ_SODU01000003.1"/>
</dbReference>
<reference evidence="2 3" key="1">
    <citation type="submission" date="2019-03" db="EMBL/GenBank/DDBJ databases">
        <title>Genomic Encyclopedia of Type Strains, Phase III (KMG-III): the genomes of soil and plant-associated and newly described type strains.</title>
        <authorList>
            <person name="Whitman W."/>
        </authorList>
    </citation>
    <scope>NUCLEOTIDE SEQUENCE [LARGE SCALE GENOMIC DNA]</scope>
    <source>
        <strain evidence="2 3">VKMAc-2574</strain>
    </source>
</reference>
<feature type="compositionally biased region" description="Polar residues" evidence="1">
    <location>
        <begin position="103"/>
        <end position="113"/>
    </location>
</feature>
<dbReference type="InterPro" id="IPR044925">
    <property type="entry name" value="His-Me_finger_sf"/>
</dbReference>
<evidence type="ECO:0000256" key="1">
    <source>
        <dbReference type="SAM" id="MobiDB-lite"/>
    </source>
</evidence>
<keyword evidence="3" id="KW-1185">Reference proteome</keyword>
<protein>
    <recommendedName>
        <fullName evidence="4">HNH endonuclease</fullName>
    </recommendedName>
</protein>
<evidence type="ECO:0008006" key="4">
    <source>
        <dbReference type="Google" id="ProtNLM"/>
    </source>
</evidence>
<organism evidence="2 3">
    <name type="scientific">Kribbella pratensis</name>
    <dbReference type="NCBI Taxonomy" id="2512112"/>
    <lineage>
        <taxon>Bacteria</taxon>
        <taxon>Bacillati</taxon>
        <taxon>Actinomycetota</taxon>
        <taxon>Actinomycetes</taxon>
        <taxon>Propionibacteriales</taxon>
        <taxon>Kribbellaceae</taxon>
        <taxon>Kribbella</taxon>
    </lineage>
</organism>
<dbReference type="Proteomes" id="UP000295060">
    <property type="component" value="Unassembled WGS sequence"/>
</dbReference>
<gene>
    <name evidence="2" type="ORF">EV137_5345</name>
</gene>
<sequence length="113" mass="12780">MKAVDAAGRYVSTPAAQRFASQYVVDTVTGCWEWTGSLDTYGCGRLRVDGRLMQAHRFALLLAGVELIPGREVVPRCRRRLCVNPAHLEQLTRSERQRRQSRAPRNTRPQVEG</sequence>
<comment type="caution">
    <text evidence="2">The sequence shown here is derived from an EMBL/GenBank/DDBJ whole genome shotgun (WGS) entry which is preliminary data.</text>
</comment>
<evidence type="ECO:0000313" key="3">
    <source>
        <dbReference type="Proteomes" id="UP000295060"/>
    </source>
</evidence>
<proteinExistence type="predicted"/>
<feature type="region of interest" description="Disordered" evidence="1">
    <location>
        <begin position="92"/>
        <end position="113"/>
    </location>
</feature>
<name>A0ABY2F9K5_9ACTN</name>
<accession>A0ABY2F9K5</accession>
<evidence type="ECO:0000313" key="2">
    <source>
        <dbReference type="EMBL" id="TDW87272.1"/>
    </source>
</evidence>